<evidence type="ECO:0000256" key="10">
    <source>
        <dbReference type="HAMAP-Rule" id="MF_01043"/>
    </source>
</evidence>
<dbReference type="Proteomes" id="UP000242972">
    <property type="component" value="Unassembled WGS sequence"/>
</dbReference>
<accession>A0A2T2XEK7</accession>
<gene>
    <name evidence="10 11" type="primary">plsY</name>
    <name evidence="11" type="ORF">C7B46_11755</name>
</gene>
<evidence type="ECO:0000256" key="7">
    <source>
        <dbReference type="ARBA" id="ARBA00023136"/>
    </source>
</evidence>
<dbReference type="GO" id="GO:0008654">
    <property type="term" value="P:phospholipid biosynthetic process"/>
    <property type="evidence" value="ECO:0007669"/>
    <property type="project" value="UniProtKB-UniRule"/>
</dbReference>
<evidence type="ECO:0000256" key="3">
    <source>
        <dbReference type="ARBA" id="ARBA00022679"/>
    </source>
</evidence>
<evidence type="ECO:0000256" key="4">
    <source>
        <dbReference type="ARBA" id="ARBA00022692"/>
    </source>
</evidence>
<keyword evidence="2 10" id="KW-0444">Lipid biosynthesis</keyword>
<comment type="caution">
    <text evidence="11">The sequence shown here is derived from an EMBL/GenBank/DDBJ whole genome shotgun (WGS) entry which is preliminary data.</text>
</comment>
<feature type="transmembrane region" description="Helical" evidence="10">
    <location>
        <begin position="137"/>
        <end position="156"/>
    </location>
</feature>
<reference evidence="11 12" key="1">
    <citation type="journal article" date="2014" name="BMC Genomics">
        <title>Comparison of environmental and isolate Sulfobacillus genomes reveals diverse carbon, sulfur, nitrogen, and hydrogen metabolisms.</title>
        <authorList>
            <person name="Justice N.B."/>
            <person name="Norman A."/>
            <person name="Brown C.T."/>
            <person name="Singh A."/>
            <person name="Thomas B.C."/>
            <person name="Banfield J.F."/>
        </authorList>
    </citation>
    <scope>NUCLEOTIDE SEQUENCE [LARGE SCALE GENOMIC DNA]</scope>
    <source>
        <strain evidence="11">AMDSBA4</strain>
    </source>
</reference>
<evidence type="ECO:0000256" key="6">
    <source>
        <dbReference type="ARBA" id="ARBA00023098"/>
    </source>
</evidence>
<evidence type="ECO:0000256" key="1">
    <source>
        <dbReference type="ARBA" id="ARBA00022475"/>
    </source>
</evidence>
<dbReference type="SMART" id="SM01207">
    <property type="entry name" value="G3P_acyltransf"/>
    <property type="match status" value="1"/>
</dbReference>
<comment type="function">
    <text evidence="10">Catalyzes the transfer of an acyl group from acyl-phosphate (acyl-PO(4)) to glycerol-3-phosphate (G3P) to form lysophosphatidic acid (LPA). This enzyme utilizes acyl-phosphate as fatty acyl donor, but not acyl-CoA or acyl-ACP.</text>
</comment>
<dbReference type="UniPathway" id="UPA00085"/>
<comment type="similarity">
    <text evidence="10">Belongs to the PlsY family.</text>
</comment>
<dbReference type="PANTHER" id="PTHR30309:SF0">
    <property type="entry name" value="GLYCEROL-3-PHOSPHATE ACYLTRANSFERASE-RELATED"/>
    <property type="match status" value="1"/>
</dbReference>
<organism evidence="11 12">
    <name type="scientific">Sulfobacillus benefaciens</name>
    <dbReference type="NCBI Taxonomy" id="453960"/>
    <lineage>
        <taxon>Bacteria</taxon>
        <taxon>Bacillati</taxon>
        <taxon>Bacillota</taxon>
        <taxon>Clostridia</taxon>
        <taxon>Eubacteriales</taxon>
        <taxon>Clostridiales Family XVII. Incertae Sedis</taxon>
        <taxon>Sulfobacillus</taxon>
    </lineage>
</organism>
<feature type="transmembrane region" description="Helical" evidence="10">
    <location>
        <begin position="110"/>
        <end position="131"/>
    </location>
</feature>
<dbReference type="InterPro" id="IPR003811">
    <property type="entry name" value="G3P_acylTferase_PlsY"/>
</dbReference>
<keyword evidence="4 10" id="KW-0812">Transmembrane</keyword>
<feature type="transmembrane region" description="Helical" evidence="10">
    <location>
        <begin position="161"/>
        <end position="177"/>
    </location>
</feature>
<feature type="transmembrane region" description="Helical" evidence="10">
    <location>
        <begin position="79"/>
        <end position="98"/>
    </location>
</feature>
<keyword evidence="11" id="KW-0012">Acyltransferase</keyword>
<dbReference type="GO" id="GO:0005886">
    <property type="term" value="C:plasma membrane"/>
    <property type="evidence" value="ECO:0007669"/>
    <property type="project" value="UniProtKB-SubCell"/>
</dbReference>
<protein>
    <recommendedName>
        <fullName evidence="10">Glycerol-3-phosphate acyltransferase</fullName>
    </recommendedName>
    <alternativeName>
        <fullName evidence="10">Acyl-PO4 G3P acyltransferase</fullName>
    </alternativeName>
    <alternativeName>
        <fullName evidence="10">Acyl-phosphate--glycerol-3-phosphate acyltransferase</fullName>
    </alternativeName>
    <alternativeName>
        <fullName evidence="10">G3P acyltransferase</fullName>
        <shortName evidence="10">GPAT</shortName>
        <ecNumber evidence="10">2.3.1.275</ecNumber>
    </alternativeName>
    <alternativeName>
        <fullName evidence="10">Lysophosphatidic acid synthase</fullName>
        <shortName evidence="10">LPA synthase</shortName>
    </alternativeName>
</protein>
<keyword evidence="9 10" id="KW-1208">Phospholipid metabolism</keyword>
<keyword evidence="3 10" id="KW-0808">Transferase</keyword>
<comment type="subunit">
    <text evidence="10">Probably interacts with PlsX.</text>
</comment>
<evidence type="ECO:0000256" key="2">
    <source>
        <dbReference type="ARBA" id="ARBA00022516"/>
    </source>
</evidence>
<dbReference type="Pfam" id="PF02660">
    <property type="entry name" value="G3P_acyltransf"/>
    <property type="match status" value="1"/>
</dbReference>
<sequence length="195" mass="20535">MLILWGLGAFIVGSVPWGFIVSHLRYQTDIRQHGSQNIGATNVARTLGIKAGIIVLILDALKGIAAVAITGLVFPGHPWMMAVAGFLAILGHVFSPFLRFRGGKGIAAGLGAVVMLSPLAALVAVLAFALTVGITRIVSLASLAGIVGVMVCMALVSPEAYVWGFAVPAVLLTIWAHRKNWSRLIKGEEPRFGKS</sequence>
<dbReference type="GO" id="GO:0043772">
    <property type="term" value="F:acyl-phosphate glycerol-3-phosphate acyltransferase activity"/>
    <property type="evidence" value="ECO:0007669"/>
    <property type="project" value="UniProtKB-UniRule"/>
</dbReference>
<dbReference type="HAMAP" id="MF_01043">
    <property type="entry name" value="PlsY"/>
    <property type="match status" value="1"/>
</dbReference>
<name>A0A2T2XEK7_9FIRM</name>
<evidence type="ECO:0000256" key="9">
    <source>
        <dbReference type="ARBA" id="ARBA00023264"/>
    </source>
</evidence>
<keyword evidence="6 10" id="KW-0443">Lipid metabolism</keyword>
<dbReference type="NCBIfam" id="TIGR00023">
    <property type="entry name" value="glycerol-3-phosphate 1-O-acyltransferase PlsY"/>
    <property type="match status" value="1"/>
</dbReference>
<comment type="catalytic activity">
    <reaction evidence="10">
        <text>an acyl phosphate + sn-glycerol 3-phosphate = a 1-acyl-sn-glycero-3-phosphate + phosphate</text>
        <dbReference type="Rhea" id="RHEA:34075"/>
        <dbReference type="ChEBI" id="CHEBI:43474"/>
        <dbReference type="ChEBI" id="CHEBI:57597"/>
        <dbReference type="ChEBI" id="CHEBI:57970"/>
        <dbReference type="ChEBI" id="CHEBI:59918"/>
        <dbReference type="EC" id="2.3.1.275"/>
    </reaction>
</comment>
<dbReference type="AlphaFoldDB" id="A0A2T2XEK7"/>
<keyword evidence="5 10" id="KW-1133">Transmembrane helix</keyword>
<keyword evidence="8 10" id="KW-0594">Phospholipid biosynthesis</keyword>
<proteinExistence type="inferred from homology"/>
<dbReference type="EMBL" id="PXYW01000029">
    <property type="protein sequence ID" value="PSR32929.1"/>
    <property type="molecule type" value="Genomic_DNA"/>
</dbReference>
<keyword evidence="7 10" id="KW-0472">Membrane</keyword>
<evidence type="ECO:0000256" key="5">
    <source>
        <dbReference type="ARBA" id="ARBA00022989"/>
    </source>
</evidence>
<dbReference type="PANTHER" id="PTHR30309">
    <property type="entry name" value="INNER MEMBRANE PROTEIN YGIH"/>
    <property type="match status" value="1"/>
</dbReference>
<dbReference type="EC" id="2.3.1.275" evidence="10"/>
<feature type="transmembrane region" description="Helical" evidence="10">
    <location>
        <begin position="6"/>
        <end position="26"/>
    </location>
</feature>
<comment type="subcellular location">
    <subcellularLocation>
        <location evidence="10">Cell membrane</location>
        <topology evidence="10">Multi-pass membrane protein</topology>
    </subcellularLocation>
</comment>
<keyword evidence="1 10" id="KW-1003">Cell membrane</keyword>
<evidence type="ECO:0000313" key="12">
    <source>
        <dbReference type="Proteomes" id="UP000242972"/>
    </source>
</evidence>
<feature type="transmembrane region" description="Helical" evidence="10">
    <location>
        <begin position="47"/>
        <end position="73"/>
    </location>
</feature>
<comment type="pathway">
    <text evidence="10">Lipid metabolism; phospholipid metabolism.</text>
</comment>
<evidence type="ECO:0000256" key="8">
    <source>
        <dbReference type="ARBA" id="ARBA00023209"/>
    </source>
</evidence>
<evidence type="ECO:0000313" key="11">
    <source>
        <dbReference type="EMBL" id="PSR32929.1"/>
    </source>
</evidence>